<feature type="transmembrane region" description="Helical" evidence="7">
    <location>
        <begin position="124"/>
        <end position="150"/>
    </location>
</feature>
<keyword evidence="2 7" id="KW-0812">Transmembrane</keyword>
<evidence type="ECO:0000256" key="1">
    <source>
        <dbReference type="ARBA" id="ARBA00004141"/>
    </source>
</evidence>
<accession>A0A0F7TWD2</accession>
<comment type="similarity">
    <text evidence="5">Belongs to the SAT4 family.</text>
</comment>
<feature type="domain" description="Rhodopsin" evidence="8">
    <location>
        <begin position="28"/>
        <end position="263"/>
    </location>
</feature>
<reference evidence="10" key="1">
    <citation type="journal article" date="2015" name="Genome Announc.">
        <title>Draft genome sequence of the fungus Penicillium brasilianum MG11.</title>
        <authorList>
            <person name="Horn F."/>
            <person name="Linde J."/>
            <person name="Mattern D.J."/>
            <person name="Walther G."/>
            <person name="Guthke R."/>
            <person name="Brakhage A.A."/>
            <person name="Valiante V."/>
        </authorList>
    </citation>
    <scope>NUCLEOTIDE SEQUENCE [LARGE SCALE GENOMIC DNA]</scope>
    <source>
        <strain evidence="10">MG11</strain>
    </source>
</reference>
<dbReference type="GO" id="GO:0016020">
    <property type="term" value="C:membrane"/>
    <property type="evidence" value="ECO:0007669"/>
    <property type="project" value="UniProtKB-SubCell"/>
</dbReference>
<evidence type="ECO:0000256" key="6">
    <source>
        <dbReference type="SAM" id="MobiDB-lite"/>
    </source>
</evidence>
<evidence type="ECO:0000256" key="3">
    <source>
        <dbReference type="ARBA" id="ARBA00022989"/>
    </source>
</evidence>
<evidence type="ECO:0000256" key="4">
    <source>
        <dbReference type="ARBA" id="ARBA00023136"/>
    </source>
</evidence>
<feature type="transmembrane region" description="Helical" evidence="7">
    <location>
        <begin position="6"/>
        <end position="25"/>
    </location>
</feature>
<proteinExistence type="inferred from homology"/>
<dbReference type="EMBL" id="CDHK01000007">
    <property type="protein sequence ID" value="CEJ59402.1"/>
    <property type="molecule type" value="Genomic_DNA"/>
</dbReference>
<evidence type="ECO:0000256" key="5">
    <source>
        <dbReference type="ARBA" id="ARBA00038359"/>
    </source>
</evidence>
<organism evidence="9 10">
    <name type="scientific">Penicillium brasilianum</name>
    <dbReference type="NCBI Taxonomy" id="104259"/>
    <lineage>
        <taxon>Eukaryota</taxon>
        <taxon>Fungi</taxon>
        <taxon>Dikarya</taxon>
        <taxon>Ascomycota</taxon>
        <taxon>Pezizomycotina</taxon>
        <taxon>Eurotiomycetes</taxon>
        <taxon>Eurotiomycetidae</taxon>
        <taxon>Eurotiales</taxon>
        <taxon>Aspergillaceae</taxon>
        <taxon>Penicillium</taxon>
    </lineage>
</organism>
<dbReference type="Proteomes" id="UP000042958">
    <property type="component" value="Unassembled WGS sequence"/>
</dbReference>
<dbReference type="Pfam" id="PF20684">
    <property type="entry name" value="Fung_rhodopsin"/>
    <property type="match status" value="1"/>
</dbReference>
<dbReference type="PANTHER" id="PTHR33048:SF57">
    <property type="entry name" value="INTEGRAL MEMBRANE PROTEIN-RELATED"/>
    <property type="match status" value="1"/>
</dbReference>
<keyword evidence="4 7" id="KW-0472">Membrane</keyword>
<dbReference type="InterPro" id="IPR049326">
    <property type="entry name" value="Rhodopsin_dom_fungi"/>
</dbReference>
<feature type="transmembrane region" description="Helical" evidence="7">
    <location>
        <begin position="170"/>
        <end position="191"/>
    </location>
</feature>
<comment type="subcellular location">
    <subcellularLocation>
        <location evidence="1">Membrane</location>
        <topology evidence="1">Multi-pass membrane protein</topology>
    </subcellularLocation>
</comment>
<feature type="transmembrane region" description="Helical" evidence="7">
    <location>
        <begin position="45"/>
        <end position="73"/>
    </location>
</feature>
<evidence type="ECO:0000313" key="10">
    <source>
        <dbReference type="Proteomes" id="UP000042958"/>
    </source>
</evidence>
<evidence type="ECO:0000256" key="2">
    <source>
        <dbReference type="ARBA" id="ARBA00022692"/>
    </source>
</evidence>
<protein>
    <recommendedName>
        <fullName evidence="8">Rhodopsin domain-containing protein</fullName>
    </recommendedName>
</protein>
<gene>
    <name evidence="9" type="ORF">PMG11_08027</name>
</gene>
<dbReference type="OrthoDB" id="3529975at2759"/>
<sequence>MAALVSKQITVIVCFAVLDLLAVIAMGLRFYSMKVVHRKIKIHDVLCIVSLVMLIAYTICLLIGTIAGGIGLHRLQVPIPTMETGLKAFFSSQFFWAISIASFRLAILDFYVQAFPTKVFQYCAYGAMTIVCLFFIGSITTTLAMCRPIVSNWDLNIQGKCGDEGTAELAAAAFNMALDIGIVVLPVPVIWGLHMSKQKKAAVIATFGLSLGIAAINLARIIQVLRCSLLDFTYCTADSAILTVAEMAVGIIVACVPMLGPVIFPERRRRFDKRYVYKPNHISYGSSQKHSRQHSDSQGSTEMALGSGWDKRQNMQYTEISNQVPPLTPAKVRQGEIAVWREYEVQSDPHNRV</sequence>
<keyword evidence="3 7" id="KW-1133">Transmembrane helix</keyword>
<dbReference type="AlphaFoldDB" id="A0A0F7TWD2"/>
<evidence type="ECO:0000313" key="9">
    <source>
        <dbReference type="EMBL" id="CEJ59402.1"/>
    </source>
</evidence>
<feature type="region of interest" description="Disordered" evidence="6">
    <location>
        <begin position="282"/>
        <end position="305"/>
    </location>
</feature>
<feature type="transmembrane region" description="Helical" evidence="7">
    <location>
        <begin position="242"/>
        <end position="264"/>
    </location>
</feature>
<evidence type="ECO:0000256" key="7">
    <source>
        <dbReference type="SAM" id="Phobius"/>
    </source>
</evidence>
<evidence type="ECO:0000259" key="8">
    <source>
        <dbReference type="Pfam" id="PF20684"/>
    </source>
</evidence>
<dbReference type="PANTHER" id="PTHR33048">
    <property type="entry name" value="PTH11-LIKE INTEGRAL MEMBRANE PROTEIN (AFU_ORTHOLOGUE AFUA_5G11245)"/>
    <property type="match status" value="1"/>
</dbReference>
<dbReference type="InterPro" id="IPR052337">
    <property type="entry name" value="SAT4-like"/>
</dbReference>
<feature type="transmembrane region" description="Helical" evidence="7">
    <location>
        <begin position="93"/>
        <end position="112"/>
    </location>
</feature>
<feature type="transmembrane region" description="Helical" evidence="7">
    <location>
        <begin position="203"/>
        <end position="222"/>
    </location>
</feature>
<name>A0A0F7TWD2_PENBI</name>
<keyword evidence="10" id="KW-1185">Reference proteome</keyword>